<keyword evidence="3" id="KW-1185">Reference proteome</keyword>
<dbReference type="OrthoDB" id="6397491at2"/>
<dbReference type="Proteomes" id="UP000290244">
    <property type="component" value="Chromosome"/>
</dbReference>
<dbReference type="KEGG" id="lsd:EMK97_16740"/>
<dbReference type="AlphaFoldDB" id="A0A4P6P6X6"/>
<evidence type="ECO:0000313" key="3">
    <source>
        <dbReference type="Proteomes" id="UP000290244"/>
    </source>
</evidence>
<keyword evidence="1" id="KW-0175">Coiled coil</keyword>
<protein>
    <submittedName>
        <fullName evidence="2">Uncharacterized protein</fullName>
    </submittedName>
</protein>
<sequence length="420" mass="47541">MSDEQFFKYIDSEALCQFIKQAEESVIYAAPGIRNEVAEEFVKISNKLGDGMVTVCLDVSEHTVRMGFGDIDAISQLEEVLIINNIPQLRFALIIVDGVGYSFSPTALYLESESSTSLGFNSIKMTDAQVLEATTRLSPAAKAIALATCTSEEEYQKISTTIPEIPNNPVQQSDIEKIDHSIKINPVAKFDITRQVRVYSSYLQYVEVKMTGVAIQRQKISIPKVFQSLGDEDKELQNRLNTSFDLLEKDNKLSSKELEDKLKQIRDDFSPSLGKKHGRVMLKCNRDIFDKEIESLKSELNAHSKNVKENLQKSIDESIDKIAKYYTPIVERNPPNKLIGTLGKDVDSDQIFKWAKRQLERVFPSAEGMIQKMELSVIFKDITYENLNDKEFLDAVFNAFPDTNWEKAHQEYLAASESSS</sequence>
<dbReference type="RefSeq" id="WP_130603930.1">
    <property type="nucleotide sequence ID" value="NZ_CP034759.1"/>
</dbReference>
<reference evidence="2 3" key="1">
    <citation type="submission" date="2018-12" db="EMBL/GenBank/DDBJ databases">
        <title>Complete genome of Litorilituus sediminis.</title>
        <authorList>
            <person name="Liu A."/>
            <person name="Rong J."/>
        </authorList>
    </citation>
    <scope>NUCLEOTIDE SEQUENCE [LARGE SCALE GENOMIC DNA]</scope>
    <source>
        <strain evidence="2 3">JCM 17549</strain>
    </source>
</reference>
<dbReference type="EMBL" id="CP034759">
    <property type="protein sequence ID" value="QBG37264.1"/>
    <property type="molecule type" value="Genomic_DNA"/>
</dbReference>
<feature type="coiled-coil region" evidence="1">
    <location>
        <begin position="286"/>
        <end position="313"/>
    </location>
</feature>
<proteinExistence type="predicted"/>
<gene>
    <name evidence="2" type="ORF">EMK97_16740</name>
</gene>
<accession>A0A4P6P6X6</accession>
<evidence type="ECO:0000256" key="1">
    <source>
        <dbReference type="SAM" id="Coils"/>
    </source>
</evidence>
<organism evidence="2 3">
    <name type="scientific">Litorilituus sediminis</name>
    <dbReference type="NCBI Taxonomy" id="718192"/>
    <lineage>
        <taxon>Bacteria</taxon>
        <taxon>Pseudomonadati</taxon>
        <taxon>Pseudomonadota</taxon>
        <taxon>Gammaproteobacteria</taxon>
        <taxon>Alteromonadales</taxon>
        <taxon>Colwelliaceae</taxon>
        <taxon>Litorilituus</taxon>
    </lineage>
</organism>
<name>A0A4P6P6X6_9GAMM</name>
<evidence type="ECO:0000313" key="2">
    <source>
        <dbReference type="EMBL" id="QBG37264.1"/>
    </source>
</evidence>